<dbReference type="InterPro" id="IPR018060">
    <property type="entry name" value="HTH_AraC"/>
</dbReference>
<dbReference type="OrthoDB" id="516574at2"/>
<evidence type="ECO:0000313" key="5">
    <source>
        <dbReference type="EMBL" id="OKH47494.1"/>
    </source>
</evidence>
<dbReference type="RefSeq" id="WP_073608971.1">
    <property type="nucleotide sequence ID" value="NZ_MRCG01000009.1"/>
</dbReference>
<dbReference type="InterPro" id="IPR053142">
    <property type="entry name" value="PchR_regulatory_protein"/>
</dbReference>
<dbReference type="PANTHER" id="PTHR47893">
    <property type="entry name" value="REGULATORY PROTEIN PCHR"/>
    <property type="match status" value="1"/>
</dbReference>
<dbReference type="SMART" id="SM00342">
    <property type="entry name" value="HTH_ARAC"/>
    <property type="match status" value="1"/>
</dbReference>
<evidence type="ECO:0000259" key="4">
    <source>
        <dbReference type="PROSITE" id="PS01124"/>
    </source>
</evidence>
<dbReference type="GO" id="GO:0043565">
    <property type="term" value="F:sequence-specific DNA binding"/>
    <property type="evidence" value="ECO:0007669"/>
    <property type="project" value="InterPro"/>
</dbReference>
<keyword evidence="2" id="KW-0238">DNA-binding</keyword>
<dbReference type="AlphaFoldDB" id="A0A1U7J4Q3"/>
<organism evidence="5 6">
    <name type="scientific">Phormidium tenue NIES-30</name>
    <dbReference type="NCBI Taxonomy" id="549789"/>
    <lineage>
        <taxon>Bacteria</taxon>
        <taxon>Bacillati</taxon>
        <taxon>Cyanobacteriota</taxon>
        <taxon>Cyanophyceae</taxon>
        <taxon>Oscillatoriophycideae</taxon>
        <taxon>Oscillatoriales</taxon>
        <taxon>Oscillatoriaceae</taxon>
        <taxon>Phormidium</taxon>
    </lineage>
</organism>
<dbReference type="InterPro" id="IPR018062">
    <property type="entry name" value="HTH_AraC-typ_CS"/>
</dbReference>
<feature type="domain" description="HTH araC/xylS-type" evidence="4">
    <location>
        <begin position="212"/>
        <end position="310"/>
    </location>
</feature>
<protein>
    <recommendedName>
        <fullName evidence="4">HTH araC/xylS-type domain-containing protein</fullName>
    </recommendedName>
</protein>
<comment type="caution">
    <text evidence="5">The sequence shown here is derived from an EMBL/GenBank/DDBJ whole genome shotgun (WGS) entry which is preliminary data.</text>
</comment>
<accession>A0A1U7J4Q3</accession>
<evidence type="ECO:0000256" key="2">
    <source>
        <dbReference type="ARBA" id="ARBA00023125"/>
    </source>
</evidence>
<dbReference type="GO" id="GO:0003700">
    <property type="term" value="F:DNA-binding transcription factor activity"/>
    <property type="evidence" value="ECO:0007669"/>
    <property type="project" value="InterPro"/>
</dbReference>
<dbReference type="SUPFAM" id="SSF46689">
    <property type="entry name" value="Homeodomain-like"/>
    <property type="match status" value="1"/>
</dbReference>
<keyword evidence="1" id="KW-0805">Transcription regulation</keyword>
<evidence type="ECO:0000256" key="1">
    <source>
        <dbReference type="ARBA" id="ARBA00023015"/>
    </source>
</evidence>
<keyword evidence="3" id="KW-0804">Transcription</keyword>
<dbReference type="EMBL" id="MRCG01000009">
    <property type="protein sequence ID" value="OKH47494.1"/>
    <property type="molecule type" value="Genomic_DNA"/>
</dbReference>
<evidence type="ECO:0000256" key="3">
    <source>
        <dbReference type="ARBA" id="ARBA00023163"/>
    </source>
</evidence>
<dbReference type="Proteomes" id="UP000185557">
    <property type="component" value="Unassembled WGS sequence"/>
</dbReference>
<proteinExistence type="predicted"/>
<dbReference type="Pfam" id="PF12833">
    <property type="entry name" value="HTH_18"/>
    <property type="match status" value="1"/>
</dbReference>
<evidence type="ECO:0000313" key="6">
    <source>
        <dbReference type="Proteomes" id="UP000185557"/>
    </source>
</evidence>
<name>A0A1U7J4Q3_9CYAN</name>
<keyword evidence="6" id="KW-1185">Reference proteome</keyword>
<dbReference type="Gene3D" id="1.10.10.60">
    <property type="entry name" value="Homeodomain-like"/>
    <property type="match status" value="2"/>
</dbReference>
<dbReference type="PROSITE" id="PS00041">
    <property type="entry name" value="HTH_ARAC_FAMILY_1"/>
    <property type="match status" value="1"/>
</dbReference>
<sequence length="313" mass="35054">MTITLSASDYATWLDEVACATTTEGEAAAYPAVLGRGQQRYVALREGIELCIEDLYLHDDLEIRHCDREHPLEFTFEQVQSGGKSSQRYSFFGSGLAPAESWRVPGNRRIVGLNVHIDPYAFHQWIGEACDDFPDLLRPADQRYLERSGTPTAAMQMAVQAILYCPFQGLTQRLYLESKVGELMALLIEDLKTMSDNFNPPALKADDVERIHYASKLLCRQIAHPPTLIELARAVGINDHKLKVGFRQVFGTTVFGYLHEHRMERSRQLLESGDLSVTAAAEAVGFSSRGHFAAAFRRKYGVNPGVYARGRRA</sequence>
<dbReference type="PANTHER" id="PTHR47893:SF1">
    <property type="entry name" value="REGULATORY PROTEIN PCHR"/>
    <property type="match status" value="1"/>
</dbReference>
<dbReference type="PROSITE" id="PS01124">
    <property type="entry name" value="HTH_ARAC_FAMILY_2"/>
    <property type="match status" value="1"/>
</dbReference>
<dbReference type="InterPro" id="IPR009057">
    <property type="entry name" value="Homeodomain-like_sf"/>
</dbReference>
<dbReference type="STRING" id="549789.NIES30_13625"/>
<reference evidence="5 6" key="1">
    <citation type="submission" date="2016-11" db="EMBL/GenBank/DDBJ databases">
        <title>Draft Genome Sequences of Nine Cyanobacterial Strains from Diverse Habitats.</title>
        <authorList>
            <person name="Zhu T."/>
            <person name="Hou S."/>
            <person name="Lu X."/>
            <person name="Hess W.R."/>
        </authorList>
    </citation>
    <scope>NUCLEOTIDE SEQUENCE [LARGE SCALE GENOMIC DNA]</scope>
    <source>
        <strain evidence="5 6">NIES-30</strain>
    </source>
</reference>
<gene>
    <name evidence="5" type="ORF">NIES30_13625</name>
</gene>